<organism evidence="16 17">
    <name type="scientific">Giardia duodenalis assemblage B</name>
    <dbReference type="NCBI Taxonomy" id="1394984"/>
    <lineage>
        <taxon>Eukaryota</taxon>
        <taxon>Metamonada</taxon>
        <taxon>Diplomonadida</taxon>
        <taxon>Hexamitidae</taxon>
        <taxon>Giardiinae</taxon>
        <taxon>Giardia</taxon>
    </lineage>
</organism>
<sequence length="702" mass="80465">MCAKKDKSPAATIAFRADCVPISLALLAHAKGLHVNYVAEADLAEPIYRTPDGLLKTGYLELFKHLWPSMPLEVELLVSTAVIPLLYSVDQPAQPEMLETVVSMIVQDAPVSTGHKELDYIIIGAPQVDLITGHPKGASLLDAYASDVALKVARGQTSMAVKNYTRSLLPKDGPVLDNAEIGKVCTRFPPEPSGYLHIGHAKAAMLNHYFARAYKGRLHFRMDDTNPGRENPEFVENLKRDMNSLQLDFDSFSYTSDHFELMLRFAEKLIRDGLAYCDKTPSEEMQKRRFDGTASDFREIAVDESLRLWEEMKRGSEEGQLTCLRAKISVDDPNKCMRDPVIYRVNVKDEHHRTGTKYKVYPTYDFACPIVDSVEGITHALRTTEFLDRNNQYWWFCDKLGLRKPELYDFSRLRLQYSIMSKRHLQWFVEEGLVEGWFDPRFPTVQGLMRRGLRPDALRKFILDQGPSRRNNYQEWSKIWAVNKQFIEPIAKRFHAVHADDAVTVQIVNFAPKYSFYALRDVPLHAKNADLGTKQVLYRPEVLIDSSDFKQMEEHGLKVGDKLTLMTWGNMQIEAIDYAAQTLALRHMPDDTDYSGTLKITWVGKSRTVKRVRTCYFGHLITKDILGPDDDFKDFVNKNSLKTFDAYVQGNILQYIKPKETLQLERWGFYYFDRLENGIPILHYVPEGRGHAQVGAFTFSDE</sequence>
<evidence type="ECO:0000256" key="5">
    <source>
        <dbReference type="ARBA" id="ARBA00022598"/>
    </source>
</evidence>
<dbReference type="Gene3D" id="2.40.240.10">
    <property type="entry name" value="Ribosomal Protein L25, Chain P"/>
    <property type="match status" value="1"/>
</dbReference>
<evidence type="ECO:0000256" key="1">
    <source>
        <dbReference type="ARBA" id="ARBA00004496"/>
    </source>
</evidence>
<evidence type="ECO:0000256" key="3">
    <source>
        <dbReference type="ARBA" id="ARBA00012835"/>
    </source>
</evidence>
<dbReference type="OrthoDB" id="10250478at2759"/>
<dbReference type="GO" id="GO:0005524">
    <property type="term" value="F:ATP binding"/>
    <property type="evidence" value="ECO:0007669"/>
    <property type="project" value="UniProtKB-KW"/>
</dbReference>
<dbReference type="InterPro" id="IPR001412">
    <property type="entry name" value="aa-tRNA-synth_I_CS"/>
</dbReference>
<dbReference type="SUPFAM" id="SSF50715">
    <property type="entry name" value="Ribosomal protein L25-like"/>
    <property type="match status" value="1"/>
</dbReference>
<gene>
    <name evidence="16" type="ORF">QR46_2235</name>
</gene>
<dbReference type="Pfam" id="PF00749">
    <property type="entry name" value="tRNA-synt_1c"/>
    <property type="match status" value="1"/>
</dbReference>
<dbReference type="EMBL" id="JXTI01000056">
    <property type="protein sequence ID" value="KWX13784.1"/>
    <property type="molecule type" value="Genomic_DNA"/>
</dbReference>
<evidence type="ECO:0000259" key="14">
    <source>
        <dbReference type="Pfam" id="PF03950"/>
    </source>
</evidence>
<evidence type="ECO:0000259" key="15">
    <source>
        <dbReference type="Pfam" id="PF20974"/>
    </source>
</evidence>
<dbReference type="GO" id="GO:0017102">
    <property type="term" value="C:methionyl glutamyl tRNA synthetase complex"/>
    <property type="evidence" value="ECO:0007669"/>
    <property type="project" value="TreeGrafter"/>
</dbReference>
<comment type="similarity">
    <text evidence="2">Belongs to the class-I aminoacyl-tRNA synthetase family. Glutamate--tRNA ligase type 2 subfamily.</text>
</comment>
<dbReference type="Gene3D" id="3.40.50.620">
    <property type="entry name" value="HUPs"/>
    <property type="match status" value="1"/>
</dbReference>
<feature type="domain" description="Glutamyl/glutaminyl-tRNA synthetase class Ib catalytic" evidence="13">
    <location>
        <begin position="183"/>
        <end position="487"/>
    </location>
</feature>
<evidence type="ECO:0000256" key="10">
    <source>
        <dbReference type="ARBA" id="ARBA00030865"/>
    </source>
</evidence>
<name>A0A132NUP5_GIAIN</name>
<evidence type="ECO:0000256" key="9">
    <source>
        <dbReference type="ARBA" id="ARBA00023146"/>
    </source>
</evidence>
<comment type="catalytic activity">
    <reaction evidence="11">
        <text>tRNA(Glu) + L-glutamate + ATP = L-glutamyl-tRNA(Glu) + AMP + diphosphate</text>
        <dbReference type="Rhea" id="RHEA:23540"/>
        <dbReference type="Rhea" id="RHEA-COMP:9663"/>
        <dbReference type="Rhea" id="RHEA-COMP:9680"/>
        <dbReference type="ChEBI" id="CHEBI:29985"/>
        <dbReference type="ChEBI" id="CHEBI:30616"/>
        <dbReference type="ChEBI" id="CHEBI:33019"/>
        <dbReference type="ChEBI" id="CHEBI:78442"/>
        <dbReference type="ChEBI" id="CHEBI:78520"/>
        <dbReference type="ChEBI" id="CHEBI:456215"/>
        <dbReference type="EC" id="6.1.1.17"/>
    </reaction>
</comment>
<dbReference type="PANTHER" id="PTHR43097:SF5">
    <property type="entry name" value="GLUTAMATE--TRNA LIGASE"/>
    <property type="match status" value="1"/>
</dbReference>
<dbReference type="InterPro" id="IPR000924">
    <property type="entry name" value="Glu/Gln-tRNA-synth"/>
</dbReference>
<dbReference type="NCBIfam" id="TIGR00463">
    <property type="entry name" value="gltX_arch"/>
    <property type="match status" value="1"/>
</dbReference>
<keyword evidence="4" id="KW-0963">Cytoplasm</keyword>
<dbReference type="InterPro" id="IPR049437">
    <property type="entry name" value="tRNA-synt_1c_C2"/>
</dbReference>
<dbReference type="Pfam" id="PF03950">
    <property type="entry name" value="tRNA-synt_1c_C"/>
    <property type="match status" value="1"/>
</dbReference>
<feature type="domain" description="Glutamyl/glutaminyl-tRNA synthetase class Ib anti-codon binding" evidence="14">
    <location>
        <begin position="491"/>
        <end position="577"/>
    </location>
</feature>
<dbReference type="InterPro" id="IPR011035">
    <property type="entry name" value="Ribosomal_bL25/Gln-tRNA_synth"/>
</dbReference>
<dbReference type="InterPro" id="IPR050132">
    <property type="entry name" value="Gln/Glu-tRNA_Ligase"/>
</dbReference>
<dbReference type="VEuPathDB" id="GiardiaDB:QR46_2235"/>
<dbReference type="GO" id="GO:0004818">
    <property type="term" value="F:glutamate-tRNA ligase activity"/>
    <property type="evidence" value="ECO:0007669"/>
    <property type="project" value="UniProtKB-EC"/>
</dbReference>
<comment type="subcellular location">
    <subcellularLocation>
        <location evidence="1">Cytoplasm</location>
    </subcellularLocation>
</comment>
<dbReference type="InterPro" id="IPR014729">
    <property type="entry name" value="Rossmann-like_a/b/a_fold"/>
</dbReference>
<dbReference type="SUPFAM" id="SSF52374">
    <property type="entry name" value="Nucleotidylyl transferase"/>
    <property type="match status" value="1"/>
</dbReference>
<dbReference type="InterPro" id="IPR020059">
    <property type="entry name" value="Glu/Gln-tRNA-synth_Ib_codon-bd"/>
</dbReference>
<feature type="domain" description="tRNA synthetases class I (E and Q) anti-codon binding" evidence="15">
    <location>
        <begin position="599"/>
        <end position="673"/>
    </location>
</feature>
<evidence type="ECO:0000313" key="17">
    <source>
        <dbReference type="Proteomes" id="UP000070089"/>
    </source>
</evidence>
<evidence type="ECO:0000256" key="11">
    <source>
        <dbReference type="ARBA" id="ARBA00048351"/>
    </source>
</evidence>
<evidence type="ECO:0000256" key="12">
    <source>
        <dbReference type="RuleBase" id="RU363037"/>
    </source>
</evidence>
<dbReference type="InterPro" id="IPR004526">
    <property type="entry name" value="Glu-tRNA-synth_arc/euk"/>
</dbReference>
<dbReference type="FunFam" id="3.40.50.620:FF:000037">
    <property type="entry name" value="Glutamine--tRNA ligase cytoplasmic"/>
    <property type="match status" value="1"/>
</dbReference>
<evidence type="ECO:0000256" key="2">
    <source>
        <dbReference type="ARBA" id="ARBA00008927"/>
    </source>
</evidence>
<dbReference type="InterPro" id="IPR020056">
    <property type="entry name" value="Rbsml_bL25/Gln-tRNA_synth_N"/>
</dbReference>
<evidence type="ECO:0000259" key="13">
    <source>
        <dbReference type="Pfam" id="PF00749"/>
    </source>
</evidence>
<dbReference type="GO" id="GO:0006424">
    <property type="term" value="P:glutamyl-tRNA aminoacylation"/>
    <property type="evidence" value="ECO:0007669"/>
    <property type="project" value="InterPro"/>
</dbReference>
<accession>A0A132NUP5</accession>
<comment type="caution">
    <text evidence="16">The sequence shown here is derived from an EMBL/GenBank/DDBJ whole genome shotgun (WGS) entry which is preliminary data.</text>
</comment>
<keyword evidence="5 12" id="KW-0436">Ligase</keyword>
<evidence type="ECO:0000256" key="4">
    <source>
        <dbReference type="ARBA" id="ARBA00022490"/>
    </source>
</evidence>
<evidence type="ECO:0000313" key="16">
    <source>
        <dbReference type="EMBL" id="KWX13784.1"/>
    </source>
</evidence>
<dbReference type="Pfam" id="PF20974">
    <property type="entry name" value="tRNA-synt_1c_C2"/>
    <property type="match status" value="1"/>
</dbReference>
<keyword evidence="6 12" id="KW-0547">Nucleotide-binding</keyword>
<keyword evidence="9 12" id="KW-0030">Aminoacyl-tRNA synthetase</keyword>
<reference evidence="16 17" key="1">
    <citation type="journal article" date="2015" name="Mol. Biochem. Parasitol.">
        <title>Identification of polymorphic genes for use in assemblage B genotyping assays through comparative genomics of multiple assemblage B Giardia duodenalis isolates.</title>
        <authorList>
            <person name="Wielinga C."/>
            <person name="Thompson R.C."/>
            <person name="Monis P."/>
            <person name="Ryan U."/>
        </authorList>
    </citation>
    <scope>NUCLEOTIDE SEQUENCE [LARGE SCALE GENOMIC DNA]</scope>
    <source>
        <strain evidence="16 17">BAH15c1</strain>
    </source>
</reference>
<dbReference type="PRINTS" id="PR00987">
    <property type="entry name" value="TRNASYNTHGLU"/>
</dbReference>
<keyword evidence="8 12" id="KW-0648">Protein biosynthesis</keyword>
<dbReference type="GO" id="GO:0005829">
    <property type="term" value="C:cytosol"/>
    <property type="evidence" value="ECO:0007669"/>
    <property type="project" value="TreeGrafter"/>
</dbReference>
<evidence type="ECO:0000256" key="6">
    <source>
        <dbReference type="ARBA" id="ARBA00022741"/>
    </source>
</evidence>
<dbReference type="EC" id="6.1.1.17" evidence="3"/>
<dbReference type="AlphaFoldDB" id="A0A132NUP5"/>
<proteinExistence type="inferred from homology"/>
<dbReference type="InterPro" id="IPR020058">
    <property type="entry name" value="Glu/Gln-tRNA-synth_Ib_cat-dom"/>
</dbReference>
<evidence type="ECO:0000256" key="7">
    <source>
        <dbReference type="ARBA" id="ARBA00022840"/>
    </source>
</evidence>
<dbReference type="Proteomes" id="UP000070089">
    <property type="component" value="Unassembled WGS sequence"/>
</dbReference>
<evidence type="ECO:0000256" key="8">
    <source>
        <dbReference type="ARBA" id="ARBA00022917"/>
    </source>
</evidence>
<keyword evidence="7 12" id="KW-0067">ATP-binding</keyword>
<dbReference type="PANTHER" id="PTHR43097">
    <property type="entry name" value="GLUTAMINE-TRNA LIGASE"/>
    <property type="match status" value="1"/>
</dbReference>
<dbReference type="PROSITE" id="PS00178">
    <property type="entry name" value="AA_TRNA_LIGASE_I"/>
    <property type="match status" value="1"/>
</dbReference>
<protein>
    <recommendedName>
        <fullName evidence="3">glutamate--tRNA ligase</fullName>
        <ecNumber evidence="3">6.1.1.17</ecNumber>
    </recommendedName>
    <alternativeName>
        <fullName evidence="10">Glutamyl-tRNA synthetase</fullName>
    </alternativeName>
</protein>